<organism evidence="9 10">
    <name type="scientific">Thalassolituus pacificus</name>
    <dbReference type="NCBI Taxonomy" id="2975440"/>
    <lineage>
        <taxon>Bacteria</taxon>
        <taxon>Pseudomonadati</taxon>
        <taxon>Pseudomonadota</taxon>
        <taxon>Gammaproteobacteria</taxon>
        <taxon>Oceanospirillales</taxon>
        <taxon>Oceanospirillaceae</taxon>
        <taxon>Thalassolituus</taxon>
    </lineage>
</organism>
<evidence type="ECO:0000313" key="10">
    <source>
        <dbReference type="Proteomes" id="UP001147830"/>
    </source>
</evidence>
<keyword evidence="10" id="KW-1185">Reference proteome</keyword>
<feature type="transmembrane region" description="Helical" evidence="7">
    <location>
        <begin position="153"/>
        <end position="169"/>
    </location>
</feature>
<evidence type="ECO:0000256" key="6">
    <source>
        <dbReference type="ARBA" id="ARBA00023136"/>
    </source>
</evidence>
<name>A0A9X3ATF5_9GAMM</name>
<feature type="transmembrane region" description="Helical" evidence="7">
    <location>
        <begin position="6"/>
        <end position="26"/>
    </location>
</feature>
<proteinExistence type="inferred from homology"/>
<comment type="subcellular location">
    <subcellularLocation>
        <location evidence="1">Cell membrane</location>
        <topology evidence="1">Multi-pass membrane protein</topology>
    </subcellularLocation>
</comment>
<reference evidence="9" key="1">
    <citation type="journal article" date="2022" name="Front. Microbiol.">
        <title>Genome-based taxonomic rearrangement of Oceanobacter-related bacteria including the description of Thalassolituus hydrocarbonoclasticus sp. nov. and Thalassolituus pacificus sp. nov. and emended description of the genus Thalassolituus.</title>
        <authorList>
            <person name="Dong C."/>
            <person name="Wei L."/>
            <person name="Wang J."/>
            <person name="Lai Q."/>
            <person name="Huang Z."/>
            <person name="Shao Z."/>
        </authorList>
    </citation>
    <scope>NUCLEOTIDE SEQUENCE</scope>
    <source>
        <strain evidence="9">59MF3M-4</strain>
    </source>
</reference>
<feature type="domain" description="Glycine transporter" evidence="8">
    <location>
        <begin position="96"/>
        <end position="169"/>
    </location>
</feature>
<feature type="transmembrane region" description="Helical" evidence="7">
    <location>
        <begin position="33"/>
        <end position="49"/>
    </location>
</feature>
<evidence type="ECO:0000256" key="2">
    <source>
        <dbReference type="ARBA" id="ARBA00008193"/>
    </source>
</evidence>
<dbReference type="Proteomes" id="UP001147830">
    <property type="component" value="Unassembled WGS sequence"/>
</dbReference>
<comment type="caution">
    <text evidence="9">The sequence shown here is derived from an EMBL/GenBank/DDBJ whole genome shotgun (WGS) entry which is preliminary data.</text>
</comment>
<evidence type="ECO:0000256" key="3">
    <source>
        <dbReference type="ARBA" id="ARBA00022475"/>
    </source>
</evidence>
<sequence length="206" mass="22358">MVLSTAEVMYWSTMFASILSASAGVLDARSKQFDLFGIMIIAFCAALGGGTLRDTLLDRTVFWVADSSYLIFTWFGALATFFLARWIKLSGRWFVIPDAAALGLYTVAGTQAALGVGADLLVASFMGVITGVAGGILRDILLNQDPLVFQGQWYATAAWSGSLLYILMVHNDINIGAAALVAGVFIFLLRLSAIRWNLVLPRYKEK</sequence>
<feature type="transmembrane region" description="Helical" evidence="7">
    <location>
        <begin position="120"/>
        <end position="141"/>
    </location>
</feature>
<dbReference type="PANTHER" id="PTHR30506:SF3">
    <property type="entry name" value="UPF0126 INNER MEMBRANE PROTEIN YADS-RELATED"/>
    <property type="match status" value="1"/>
</dbReference>
<feature type="transmembrane region" description="Helical" evidence="7">
    <location>
        <begin position="175"/>
        <end position="198"/>
    </location>
</feature>
<dbReference type="EMBL" id="JAOANI010000022">
    <property type="protein sequence ID" value="MCT7360108.1"/>
    <property type="molecule type" value="Genomic_DNA"/>
</dbReference>
<dbReference type="GO" id="GO:0005886">
    <property type="term" value="C:plasma membrane"/>
    <property type="evidence" value="ECO:0007669"/>
    <property type="project" value="UniProtKB-SubCell"/>
</dbReference>
<accession>A0A9X3ATF5</accession>
<keyword evidence="3" id="KW-1003">Cell membrane</keyword>
<dbReference type="Pfam" id="PF03458">
    <property type="entry name" value="Gly_transporter"/>
    <property type="match status" value="2"/>
</dbReference>
<reference evidence="9" key="2">
    <citation type="submission" date="2022-08" db="EMBL/GenBank/DDBJ databases">
        <authorList>
            <person name="Dong C."/>
        </authorList>
    </citation>
    <scope>NUCLEOTIDE SEQUENCE</scope>
    <source>
        <strain evidence="9">59MF3M-4</strain>
    </source>
</reference>
<evidence type="ECO:0000256" key="4">
    <source>
        <dbReference type="ARBA" id="ARBA00022692"/>
    </source>
</evidence>
<keyword evidence="5 7" id="KW-1133">Transmembrane helix</keyword>
<protein>
    <submittedName>
        <fullName evidence="9">Trimeric intracellular cation channel family protein</fullName>
    </submittedName>
</protein>
<gene>
    <name evidence="9" type="ORF">NYR02_13890</name>
</gene>
<evidence type="ECO:0000259" key="8">
    <source>
        <dbReference type="Pfam" id="PF03458"/>
    </source>
</evidence>
<keyword evidence="6 7" id="KW-0472">Membrane</keyword>
<evidence type="ECO:0000313" key="9">
    <source>
        <dbReference type="EMBL" id="MCT7360108.1"/>
    </source>
</evidence>
<dbReference type="InterPro" id="IPR005115">
    <property type="entry name" value="Gly_transporter"/>
</dbReference>
<feature type="domain" description="Glycine transporter" evidence="8">
    <location>
        <begin position="11"/>
        <end position="84"/>
    </location>
</feature>
<dbReference type="AlphaFoldDB" id="A0A9X3ATF5"/>
<comment type="similarity">
    <text evidence="2">Belongs to the UPF0126 family.</text>
</comment>
<evidence type="ECO:0000256" key="1">
    <source>
        <dbReference type="ARBA" id="ARBA00004651"/>
    </source>
</evidence>
<feature type="transmembrane region" description="Helical" evidence="7">
    <location>
        <begin position="69"/>
        <end position="87"/>
    </location>
</feature>
<evidence type="ECO:0000256" key="7">
    <source>
        <dbReference type="SAM" id="Phobius"/>
    </source>
</evidence>
<dbReference type="PANTHER" id="PTHR30506">
    <property type="entry name" value="INNER MEMBRANE PROTEIN"/>
    <property type="match status" value="1"/>
</dbReference>
<evidence type="ECO:0000256" key="5">
    <source>
        <dbReference type="ARBA" id="ARBA00022989"/>
    </source>
</evidence>
<keyword evidence="4 7" id="KW-0812">Transmembrane</keyword>
<dbReference type="RefSeq" id="WP_260976952.1">
    <property type="nucleotide sequence ID" value="NZ_JAOANI010000022.1"/>
</dbReference>
<feature type="transmembrane region" description="Helical" evidence="7">
    <location>
        <begin position="94"/>
        <end position="114"/>
    </location>
</feature>